<feature type="transmembrane region" description="Helical" evidence="6">
    <location>
        <begin position="372"/>
        <end position="393"/>
    </location>
</feature>
<feature type="transmembrane region" description="Helical" evidence="6">
    <location>
        <begin position="21"/>
        <end position="42"/>
    </location>
</feature>
<keyword evidence="5 6" id="KW-0472">Membrane</keyword>
<comment type="caution">
    <text evidence="7">The sequence shown here is derived from an EMBL/GenBank/DDBJ whole genome shotgun (WGS) entry which is preliminary data.</text>
</comment>
<evidence type="ECO:0008006" key="9">
    <source>
        <dbReference type="Google" id="ProtNLM"/>
    </source>
</evidence>
<proteinExistence type="predicted"/>
<comment type="subcellular location">
    <subcellularLocation>
        <location evidence="1">Cell membrane</location>
        <topology evidence="1">Multi-pass membrane protein</topology>
    </subcellularLocation>
</comment>
<dbReference type="PANTHER" id="PTHR30250:SF11">
    <property type="entry name" value="O-ANTIGEN TRANSPORTER-RELATED"/>
    <property type="match status" value="1"/>
</dbReference>
<dbReference type="RefSeq" id="WP_140469549.1">
    <property type="nucleotide sequence ID" value="NZ_RCYZ01000014.1"/>
</dbReference>
<evidence type="ECO:0000256" key="1">
    <source>
        <dbReference type="ARBA" id="ARBA00004651"/>
    </source>
</evidence>
<dbReference type="Proteomes" id="UP000317646">
    <property type="component" value="Unassembled WGS sequence"/>
</dbReference>
<organism evidence="7 8">
    <name type="scientific">Hymenobacter nivis</name>
    <dbReference type="NCBI Taxonomy" id="1850093"/>
    <lineage>
        <taxon>Bacteria</taxon>
        <taxon>Pseudomonadati</taxon>
        <taxon>Bacteroidota</taxon>
        <taxon>Cytophagia</taxon>
        <taxon>Cytophagales</taxon>
        <taxon>Hymenobacteraceae</taxon>
        <taxon>Hymenobacter</taxon>
    </lineage>
</organism>
<keyword evidence="2" id="KW-1003">Cell membrane</keyword>
<feature type="transmembrane region" description="Helical" evidence="6">
    <location>
        <begin position="343"/>
        <end position="365"/>
    </location>
</feature>
<dbReference type="OrthoDB" id="868748at2"/>
<dbReference type="GO" id="GO:0005886">
    <property type="term" value="C:plasma membrane"/>
    <property type="evidence" value="ECO:0007669"/>
    <property type="project" value="UniProtKB-SubCell"/>
</dbReference>
<dbReference type="EMBL" id="RCYZ01000014">
    <property type="protein sequence ID" value="TPG58940.1"/>
    <property type="molecule type" value="Genomic_DNA"/>
</dbReference>
<evidence type="ECO:0000256" key="5">
    <source>
        <dbReference type="ARBA" id="ARBA00023136"/>
    </source>
</evidence>
<feature type="transmembrane region" description="Helical" evidence="6">
    <location>
        <begin position="161"/>
        <end position="185"/>
    </location>
</feature>
<reference evidence="7 8" key="1">
    <citation type="journal article" date="2019" name="Environ. Microbiol.">
        <title>Species interactions and distinct microbial communities in high Arctic permafrost affected cryosols are associated with the CH4 and CO2 gas fluxes.</title>
        <authorList>
            <person name="Altshuler I."/>
            <person name="Hamel J."/>
            <person name="Turney S."/>
            <person name="Magnuson E."/>
            <person name="Levesque R."/>
            <person name="Greer C."/>
            <person name="Whyte L.G."/>
        </authorList>
    </citation>
    <scope>NUCLEOTIDE SEQUENCE [LARGE SCALE GENOMIC DNA]</scope>
    <source>
        <strain evidence="7 8">S9.2P</strain>
    </source>
</reference>
<name>A0A502GC73_9BACT</name>
<keyword evidence="4 6" id="KW-1133">Transmembrane helix</keyword>
<feature type="transmembrane region" description="Helical" evidence="6">
    <location>
        <begin position="263"/>
        <end position="286"/>
    </location>
</feature>
<feature type="transmembrane region" description="Helical" evidence="6">
    <location>
        <begin position="223"/>
        <end position="243"/>
    </location>
</feature>
<evidence type="ECO:0000256" key="3">
    <source>
        <dbReference type="ARBA" id="ARBA00022692"/>
    </source>
</evidence>
<keyword evidence="3 6" id="KW-0812">Transmembrane</keyword>
<feature type="transmembrane region" description="Helical" evidence="6">
    <location>
        <begin position="97"/>
        <end position="116"/>
    </location>
</feature>
<dbReference type="InterPro" id="IPR050833">
    <property type="entry name" value="Poly_Biosynth_Transport"/>
</dbReference>
<evidence type="ECO:0000256" key="2">
    <source>
        <dbReference type="ARBA" id="ARBA00022475"/>
    </source>
</evidence>
<evidence type="ECO:0000313" key="8">
    <source>
        <dbReference type="Proteomes" id="UP000317646"/>
    </source>
</evidence>
<feature type="transmembrane region" description="Helical" evidence="6">
    <location>
        <begin position="54"/>
        <end position="76"/>
    </location>
</feature>
<feature type="transmembrane region" description="Helical" evidence="6">
    <location>
        <begin position="399"/>
        <end position="418"/>
    </location>
</feature>
<evidence type="ECO:0000256" key="4">
    <source>
        <dbReference type="ARBA" id="ARBA00022989"/>
    </source>
</evidence>
<evidence type="ECO:0000256" key="6">
    <source>
        <dbReference type="SAM" id="Phobius"/>
    </source>
</evidence>
<sequence>MSKLLDLRQRILQSPLLINSAWGILANLLQTGLTSAFFVILARNFPANEFAQFLIANTVYQLVAAFSSMGLSQWFIRDYASSENKNNLTVEYLKIQLILGLIFYAVNVAAAFTLYPDGTIRVLSIILGSNIVFDNLINAIKSLNIAEFLQKKSANILLIDALLKLTVGSLLFIYALPITAIATLLVVVRAITVNVFIRIGSAANVTLVDVLRRNVSFEHLRNVLIGNWYFVVIGSVSVVYWSIANIIISKMLSLADVANYEISFKIFSVMMLLPIVASGSIFPRFITLYKAAQLNELRRLFNNIQQAYISISVLIYAFVISFSQFWLPFIFGRNYTEAVPCVNLMFLTFLLFPTVLLQANLIVAMKMEKMDMIFNLCSLLCNFGGCLIGLTLYRSLSVVNYSIAGSFLVFHLLQDVLLIKKGFSTWLATARFYASISAFVLLYQYSLHYTRPWVAFLVISMSIILFALSALVKSGVLNSIKQPLAKA</sequence>
<feature type="transmembrane region" description="Helical" evidence="6">
    <location>
        <begin position="430"/>
        <end position="447"/>
    </location>
</feature>
<evidence type="ECO:0000313" key="7">
    <source>
        <dbReference type="EMBL" id="TPG58940.1"/>
    </source>
</evidence>
<feature type="transmembrane region" description="Helical" evidence="6">
    <location>
        <begin position="307"/>
        <end position="331"/>
    </location>
</feature>
<keyword evidence="8" id="KW-1185">Reference proteome</keyword>
<feature type="transmembrane region" description="Helical" evidence="6">
    <location>
        <begin position="453"/>
        <end position="472"/>
    </location>
</feature>
<gene>
    <name evidence="7" type="ORF">EAH73_21715</name>
</gene>
<dbReference type="AlphaFoldDB" id="A0A502GC73"/>
<dbReference type="Pfam" id="PF13440">
    <property type="entry name" value="Polysacc_synt_3"/>
    <property type="match status" value="1"/>
</dbReference>
<protein>
    <recommendedName>
        <fullName evidence="9">Polysaccharide biosynthesis protein C-terminal domain-containing protein</fullName>
    </recommendedName>
</protein>
<dbReference type="PANTHER" id="PTHR30250">
    <property type="entry name" value="PST FAMILY PREDICTED COLANIC ACID TRANSPORTER"/>
    <property type="match status" value="1"/>
</dbReference>
<accession>A0A502GC73</accession>